<accession>X0W479</accession>
<dbReference type="SUPFAM" id="SSF53187">
    <property type="entry name" value="Zn-dependent exopeptidases"/>
    <property type="match status" value="1"/>
</dbReference>
<comment type="caution">
    <text evidence="1">The sequence shown here is derived from an EMBL/GenBank/DDBJ whole genome shotgun (WGS) entry which is preliminary data.</text>
</comment>
<dbReference type="EMBL" id="BARS01038044">
    <property type="protein sequence ID" value="GAG18122.1"/>
    <property type="molecule type" value="Genomic_DNA"/>
</dbReference>
<feature type="non-terminal residue" evidence="1">
    <location>
        <position position="98"/>
    </location>
</feature>
<organism evidence="1">
    <name type="scientific">marine sediment metagenome</name>
    <dbReference type="NCBI Taxonomy" id="412755"/>
    <lineage>
        <taxon>unclassified sequences</taxon>
        <taxon>metagenomes</taxon>
        <taxon>ecological metagenomes</taxon>
    </lineage>
</organism>
<evidence type="ECO:0000313" key="1">
    <source>
        <dbReference type="EMBL" id="GAG18122.1"/>
    </source>
</evidence>
<proteinExistence type="predicted"/>
<name>X0W479_9ZZZZ</name>
<dbReference type="AlphaFoldDB" id="X0W479"/>
<protein>
    <recommendedName>
        <fullName evidence="2">Peptidase M14 carboxypeptidase A domain-containing protein</fullName>
    </recommendedName>
</protein>
<reference evidence="1" key="1">
    <citation type="journal article" date="2014" name="Front. Microbiol.">
        <title>High frequency of phylogenetically diverse reductive dehalogenase-homologous genes in deep subseafloor sedimentary metagenomes.</title>
        <authorList>
            <person name="Kawai M."/>
            <person name="Futagami T."/>
            <person name="Toyoda A."/>
            <person name="Takaki Y."/>
            <person name="Nishi S."/>
            <person name="Hori S."/>
            <person name="Arai W."/>
            <person name="Tsubouchi T."/>
            <person name="Morono Y."/>
            <person name="Uchiyama I."/>
            <person name="Ito T."/>
            <person name="Fujiyama A."/>
            <person name="Inagaki F."/>
            <person name="Takami H."/>
        </authorList>
    </citation>
    <scope>NUCLEOTIDE SEQUENCE</scope>
    <source>
        <strain evidence="1">Expedition CK06-06</strain>
    </source>
</reference>
<sequence>MKNKLKICLIVIFIILILLTVKFYTLSQNETKKKGNKDEAPVEIQLDYPSVLPNWKNGEYHDYYRTTKMLNDFNKNYPNLVDIFSIGQSVKNKDIWCI</sequence>
<gene>
    <name evidence="1" type="ORF">S01H1_58250</name>
</gene>
<dbReference type="Gene3D" id="3.40.630.10">
    <property type="entry name" value="Zn peptidases"/>
    <property type="match status" value="1"/>
</dbReference>
<evidence type="ECO:0008006" key="2">
    <source>
        <dbReference type="Google" id="ProtNLM"/>
    </source>
</evidence>